<protein>
    <recommendedName>
        <fullName evidence="2">Ubiquitin-like-conjugating enzyme ATG10</fullName>
    </recommendedName>
    <alternativeName>
        <fullName evidence="6">Autophagy-related protein 10</fullName>
    </alternativeName>
</protein>
<organism evidence="8 9">
    <name type="scientific">Dinothrombium tinctorium</name>
    <dbReference type="NCBI Taxonomy" id="1965070"/>
    <lineage>
        <taxon>Eukaryota</taxon>
        <taxon>Metazoa</taxon>
        <taxon>Ecdysozoa</taxon>
        <taxon>Arthropoda</taxon>
        <taxon>Chelicerata</taxon>
        <taxon>Arachnida</taxon>
        <taxon>Acari</taxon>
        <taxon>Acariformes</taxon>
        <taxon>Trombidiformes</taxon>
        <taxon>Prostigmata</taxon>
        <taxon>Anystina</taxon>
        <taxon>Parasitengona</taxon>
        <taxon>Trombidioidea</taxon>
        <taxon>Trombidiidae</taxon>
        <taxon>Dinothrombium</taxon>
    </lineage>
</organism>
<evidence type="ECO:0000313" key="9">
    <source>
        <dbReference type="Proteomes" id="UP000285301"/>
    </source>
</evidence>
<dbReference type="GO" id="GO:0032446">
    <property type="term" value="P:protein modification by small protein conjugation"/>
    <property type="evidence" value="ECO:0007669"/>
    <property type="project" value="TreeGrafter"/>
</dbReference>
<dbReference type="AlphaFoldDB" id="A0A443RB93"/>
<gene>
    <name evidence="7" type="ORF">B4U79_08509</name>
    <name evidence="8" type="ORF">B4U79_10435</name>
</gene>
<evidence type="ECO:0000256" key="6">
    <source>
        <dbReference type="ARBA" id="ARBA00029833"/>
    </source>
</evidence>
<dbReference type="Gene3D" id="3.30.1460.50">
    <property type="match status" value="1"/>
</dbReference>
<dbReference type="InterPro" id="IPR007135">
    <property type="entry name" value="Atg3/Atg10"/>
</dbReference>
<dbReference type="EMBL" id="NCKU01001286">
    <property type="protein sequence ID" value="RWS12520.1"/>
    <property type="molecule type" value="Genomic_DNA"/>
</dbReference>
<reference evidence="8 9" key="1">
    <citation type="journal article" date="2018" name="Gigascience">
        <title>Genomes of trombidid mites reveal novel predicted allergens and laterally-transferred genes associated with secondary metabolism.</title>
        <authorList>
            <person name="Dong X."/>
            <person name="Chaisiri K."/>
            <person name="Xia D."/>
            <person name="Armstrong S.D."/>
            <person name="Fang Y."/>
            <person name="Donnelly M.J."/>
            <person name="Kadowaki T."/>
            <person name="McGarry J.W."/>
            <person name="Darby A.C."/>
            <person name="Makepeace B.L."/>
        </authorList>
    </citation>
    <scope>NUCLEOTIDE SEQUENCE [LARGE SCALE GENOMIC DNA]</scope>
    <source>
        <strain evidence="8">UoL-WK</strain>
    </source>
</reference>
<comment type="similarity">
    <text evidence="1">Belongs to the ATG10 family.</text>
</comment>
<dbReference type="STRING" id="1965070.A0A443RB93"/>
<evidence type="ECO:0000313" key="8">
    <source>
        <dbReference type="EMBL" id="RWS12520.1"/>
    </source>
</evidence>
<dbReference type="OrthoDB" id="4089664at2759"/>
<proteinExistence type="inferred from homology"/>
<keyword evidence="3" id="KW-0808">Transferase</keyword>
<dbReference type="GO" id="GO:0000422">
    <property type="term" value="P:autophagy of mitochondrion"/>
    <property type="evidence" value="ECO:0007669"/>
    <property type="project" value="TreeGrafter"/>
</dbReference>
<comment type="caution">
    <text evidence="8">The sequence shown here is derived from an EMBL/GenBank/DDBJ whole genome shotgun (WGS) entry which is preliminary data.</text>
</comment>
<dbReference type="Proteomes" id="UP000285301">
    <property type="component" value="Unassembled WGS sequence"/>
</dbReference>
<accession>A0A443RB93</accession>
<evidence type="ECO:0000256" key="4">
    <source>
        <dbReference type="ARBA" id="ARBA00022786"/>
    </source>
</evidence>
<sequence>MSNNVRGYITLDQFFEHSLKFLEVSNILNDGWNLRNVEGCHRGLYLTKKQIIVKETLKSRVESDPQEVSNNIVFVSFDYHIVYSDSYSTPILYFNAMNSDGSKLKVEEIWDLLSLSNENGLLTLDEKYKIYGKMITQMEHPILGKPYFAFHPCKTSEFMSELMQNSKDTQSENVATKTNYIWIWLSRIGPFVGLSPGLNYAKYF</sequence>
<dbReference type="PANTHER" id="PTHR14957">
    <property type="entry name" value="UBIQUITIN-LIKE-CONJUGATING ENZYME ATG10"/>
    <property type="match status" value="1"/>
</dbReference>
<evidence type="ECO:0000313" key="7">
    <source>
        <dbReference type="EMBL" id="RWS11694.1"/>
    </source>
</evidence>
<dbReference type="GO" id="GO:0061651">
    <property type="term" value="F:Atg12 conjugating enzyme activity"/>
    <property type="evidence" value="ECO:0007669"/>
    <property type="project" value="TreeGrafter"/>
</dbReference>
<keyword evidence="9" id="KW-1185">Reference proteome</keyword>
<keyword evidence="5" id="KW-0072">Autophagy</keyword>
<evidence type="ECO:0000256" key="1">
    <source>
        <dbReference type="ARBA" id="ARBA00005696"/>
    </source>
</evidence>
<dbReference type="Pfam" id="PF03987">
    <property type="entry name" value="Autophagy_act_C"/>
    <property type="match status" value="1"/>
</dbReference>
<keyword evidence="4" id="KW-0833">Ubl conjugation pathway</keyword>
<evidence type="ECO:0000256" key="5">
    <source>
        <dbReference type="ARBA" id="ARBA00023006"/>
    </source>
</evidence>
<evidence type="ECO:0000256" key="3">
    <source>
        <dbReference type="ARBA" id="ARBA00022679"/>
    </source>
</evidence>
<dbReference type="EMBL" id="NCKU01001600">
    <property type="protein sequence ID" value="RWS11694.1"/>
    <property type="molecule type" value="Genomic_DNA"/>
</dbReference>
<dbReference type="PANTHER" id="PTHR14957:SF1">
    <property type="entry name" value="UBIQUITIN-LIKE-CONJUGATING ENZYME ATG10"/>
    <property type="match status" value="1"/>
</dbReference>
<dbReference type="GO" id="GO:0000045">
    <property type="term" value="P:autophagosome assembly"/>
    <property type="evidence" value="ECO:0007669"/>
    <property type="project" value="TreeGrafter"/>
</dbReference>
<evidence type="ECO:0000256" key="2">
    <source>
        <dbReference type="ARBA" id="ARBA00021099"/>
    </source>
</evidence>
<reference evidence="8" key="2">
    <citation type="submission" date="2018-11" db="EMBL/GenBank/DDBJ databases">
        <title>Trombidioid mite genomics.</title>
        <authorList>
            <person name="Dong X."/>
        </authorList>
    </citation>
    <scope>NUCLEOTIDE SEQUENCE</scope>
    <source>
        <strain evidence="8">UoL-WK</strain>
    </source>
</reference>
<dbReference type="GO" id="GO:0005829">
    <property type="term" value="C:cytosol"/>
    <property type="evidence" value="ECO:0007669"/>
    <property type="project" value="TreeGrafter"/>
</dbReference>
<name>A0A443RB93_9ACAR</name>